<evidence type="ECO:0000256" key="2">
    <source>
        <dbReference type="ARBA" id="ARBA00022448"/>
    </source>
</evidence>
<gene>
    <name evidence="7" type="ORF">OPHB3_2182</name>
</gene>
<dbReference type="Gene3D" id="3.40.50.1980">
    <property type="entry name" value="Nitrogenase molybdenum iron protein domain"/>
    <property type="match status" value="2"/>
</dbReference>
<organism evidence="7 8">
    <name type="scientific">Oceanobacillus picturae</name>
    <dbReference type="NCBI Taxonomy" id="171693"/>
    <lineage>
        <taxon>Bacteria</taxon>
        <taxon>Bacillati</taxon>
        <taxon>Bacillota</taxon>
        <taxon>Bacilli</taxon>
        <taxon>Bacillales</taxon>
        <taxon>Bacillaceae</taxon>
        <taxon>Oceanobacillus</taxon>
    </lineage>
</organism>
<dbReference type="InterPro" id="IPR006129">
    <property type="entry name" value="AdhesinB"/>
</dbReference>
<dbReference type="Proteomes" id="UP000052946">
    <property type="component" value="Unassembled WGS sequence"/>
</dbReference>
<accession>A0A0U9H6F9</accession>
<sequence length="311" mass="34152">MKMRKLFLIGFVCLLFGLAGCSTKTESNGGSSKEPVKVVTTIAQIGDIAKQVGGETVEVESLMGPGVDPHLYNAVQGDIQKLNEADIIFYNGLHLEGQMDDIFQNMQEEKPTIAVAESIPNEELLADPASPDISDPHVWFDIGLWKRATEAVRDGLIELDPNNESVYKENTSAYLTELQELETYAKDRFTEIPEESRVLVTAHDAFNYFGEAYGFEVIGLQGLSTESDYGVNDIQRIIDVLVERNIKGVFVESSVSERSINAVVEGAKEAGHDVSIGGELYSDAMGEEGTEEGTYIGMFRHNVDTIVDSLK</sequence>
<dbReference type="InterPro" id="IPR050492">
    <property type="entry name" value="Bact_metal-bind_prot9"/>
</dbReference>
<reference evidence="7 8" key="2">
    <citation type="journal article" date="2016" name="Genome Announc.">
        <title>Draft Genome Sequence of Oceanobacillus picturae Heshi-B3, Isolated from Fermented Rice Bran in a Traditional Japanese Seafood Dish.</title>
        <authorList>
            <person name="Akuzawa S."/>
            <person name="Nagaoka J."/>
            <person name="Kanekatsu M."/>
            <person name="Kanesaki Y."/>
            <person name="Suzuki T."/>
        </authorList>
    </citation>
    <scope>NUCLEOTIDE SEQUENCE [LARGE SCALE GENOMIC DNA]</scope>
    <source>
        <strain evidence="7 8">Heshi-B3</strain>
    </source>
</reference>
<comment type="subcellular location">
    <subcellularLocation>
        <location evidence="1">Cell envelope</location>
    </subcellularLocation>
</comment>
<dbReference type="AlphaFoldDB" id="A0A0U9H6F9"/>
<dbReference type="PRINTS" id="PR00690">
    <property type="entry name" value="ADHESNFAMILY"/>
</dbReference>
<dbReference type="PROSITE" id="PS51257">
    <property type="entry name" value="PROKAR_LIPOPROTEIN"/>
    <property type="match status" value="1"/>
</dbReference>
<dbReference type="GO" id="GO:0046872">
    <property type="term" value="F:metal ion binding"/>
    <property type="evidence" value="ECO:0007669"/>
    <property type="project" value="UniProtKB-KW"/>
</dbReference>
<protein>
    <submittedName>
        <fullName evidence="7">Tromp-1</fullName>
    </submittedName>
</protein>
<dbReference type="PANTHER" id="PTHR42953">
    <property type="entry name" value="HIGH-AFFINITY ZINC UPTAKE SYSTEM PROTEIN ZNUA-RELATED"/>
    <property type="match status" value="1"/>
</dbReference>
<name>A0A0U9H6F9_9BACI</name>
<evidence type="ECO:0000256" key="3">
    <source>
        <dbReference type="ARBA" id="ARBA00022723"/>
    </source>
</evidence>
<keyword evidence="3" id="KW-0479">Metal-binding</keyword>
<feature type="signal peptide" evidence="6">
    <location>
        <begin position="1"/>
        <end position="21"/>
    </location>
</feature>
<evidence type="ECO:0000313" key="7">
    <source>
        <dbReference type="EMBL" id="GAQ18243.1"/>
    </source>
</evidence>
<dbReference type="GO" id="GO:0030313">
    <property type="term" value="C:cell envelope"/>
    <property type="evidence" value="ECO:0007669"/>
    <property type="project" value="UniProtKB-SubCell"/>
</dbReference>
<comment type="similarity">
    <text evidence="5">Belongs to the bacterial solute-binding protein 9 family.</text>
</comment>
<keyword evidence="4 6" id="KW-0732">Signal</keyword>
<dbReference type="GO" id="GO:0007155">
    <property type="term" value="P:cell adhesion"/>
    <property type="evidence" value="ECO:0007669"/>
    <property type="project" value="InterPro"/>
</dbReference>
<dbReference type="GO" id="GO:0030001">
    <property type="term" value="P:metal ion transport"/>
    <property type="evidence" value="ECO:0007669"/>
    <property type="project" value="InterPro"/>
</dbReference>
<evidence type="ECO:0000313" key="8">
    <source>
        <dbReference type="Proteomes" id="UP000052946"/>
    </source>
</evidence>
<evidence type="ECO:0000256" key="4">
    <source>
        <dbReference type="ARBA" id="ARBA00022729"/>
    </source>
</evidence>
<dbReference type="EMBL" id="BBXV01000024">
    <property type="protein sequence ID" value="GAQ18243.1"/>
    <property type="molecule type" value="Genomic_DNA"/>
</dbReference>
<keyword evidence="2 5" id="KW-0813">Transport</keyword>
<dbReference type="SUPFAM" id="SSF53807">
    <property type="entry name" value="Helical backbone' metal receptor"/>
    <property type="match status" value="1"/>
</dbReference>
<dbReference type="InterPro" id="IPR006128">
    <property type="entry name" value="Lipoprotein_PsaA-like"/>
</dbReference>
<feature type="chain" id="PRO_5039069911" evidence="6">
    <location>
        <begin position="22"/>
        <end position="311"/>
    </location>
</feature>
<dbReference type="PRINTS" id="PR00691">
    <property type="entry name" value="ADHESINB"/>
</dbReference>
<evidence type="ECO:0000256" key="5">
    <source>
        <dbReference type="RuleBase" id="RU003512"/>
    </source>
</evidence>
<reference evidence="8" key="1">
    <citation type="submission" date="2015-07" db="EMBL/GenBank/DDBJ databases">
        <title>Draft Genome Sequence of Oceanobacillus picturae Heshi-B3 that Was Isolated from Fermented Rice Bran with Aging Salted Mackerel, Which Was Named Heshiko as Traditional Fermented Seafood in Japan.</title>
        <authorList>
            <person name="Akuzawa S."/>
            <person name="Nakagawa J."/>
            <person name="Kanekatsu T."/>
            <person name="Kanesaki Y."/>
            <person name="Suzuki T."/>
        </authorList>
    </citation>
    <scope>NUCLEOTIDE SEQUENCE [LARGE SCALE GENOMIC DNA]</scope>
    <source>
        <strain evidence="8">Heshi-B3</strain>
    </source>
</reference>
<comment type="caution">
    <text evidence="7">The sequence shown here is derived from an EMBL/GenBank/DDBJ whole genome shotgun (WGS) entry which is preliminary data.</text>
</comment>
<proteinExistence type="inferred from homology"/>
<dbReference type="PANTHER" id="PTHR42953:SF1">
    <property type="entry name" value="METAL-BINDING PROTEIN HI_0362-RELATED"/>
    <property type="match status" value="1"/>
</dbReference>
<evidence type="ECO:0000256" key="1">
    <source>
        <dbReference type="ARBA" id="ARBA00004196"/>
    </source>
</evidence>
<evidence type="ECO:0000256" key="6">
    <source>
        <dbReference type="SAM" id="SignalP"/>
    </source>
</evidence>
<dbReference type="InterPro" id="IPR006127">
    <property type="entry name" value="ZnuA-like"/>
</dbReference>
<dbReference type="Pfam" id="PF01297">
    <property type="entry name" value="ZnuA"/>
    <property type="match status" value="1"/>
</dbReference>